<sequence>MTLPQFALDYNGCTRVQLHRFIKDRTIRTRTNSKTKKALLVKVLQTLDQTANFRFMDLPAEMRNIIYELLLTRNKFAGMKAYPALLRASKQMYKEGYGVLMAESVLCAGFRHLKDFVRPGTKMTGDIDLVLCEYESAYFTLELGHRLGRLPKLSEVSLDVEFGTDGHLVPPFQERRVQTLFHRFATLPKHLRRVELVFQPGHCINALHGVRRANILRSIARLGVDKTLVIKGLDRSTEIEIWEFVRLQRADQQGQLAMSDSQ</sequence>
<gene>
    <name evidence="1" type="ORF">Slin15195_G093020</name>
</gene>
<protein>
    <submittedName>
        <fullName evidence="1">Uncharacterized protein</fullName>
    </submittedName>
</protein>
<dbReference type="AlphaFoldDB" id="A0A9Q9ENZ5"/>
<dbReference type="Proteomes" id="UP001056384">
    <property type="component" value="Chromosome 8"/>
</dbReference>
<proteinExistence type="predicted"/>
<dbReference type="OrthoDB" id="3649689at2759"/>
<dbReference type="EMBL" id="CP099425">
    <property type="protein sequence ID" value="USW55983.1"/>
    <property type="molecule type" value="Genomic_DNA"/>
</dbReference>
<evidence type="ECO:0000313" key="1">
    <source>
        <dbReference type="EMBL" id="USW55983.1"/>
    </source>
</evidence>
<name>A0A9Q9ENZ5_9PEZI</name>
<accession>A0A9Q9ENZ5</accession>
<evidence type="ECO:0000313" key="2">
    <source>
        <dbReference type="Proteomes" id="UP001056384"/>
    </source>
</evidence>
<organism evidence="1 2">
    <name type="scientific">Septoria linicola</name>
    <dbReference type="NCBI Taxonomy" id="215465"/>
    <lineage>
        <taxon>Eukaryota</taxon>
        <taxon>Fungi</taxon>
        <taxon>Dikarya</taxon>
        <taxon>Ascomycota</taxon>
        <taxon>Pezizomycotina</taxon>
        <taxon>Dothideomycetes</taxon>
        <taxon>Dothideomycetidae</taxon>
        <taxon>Mycosphaerellales</taxon>
        <taxon>Mycosphaerellaceae</taxon>
        <taxon>Septoria</taxon>
    </lineage>
</organism>
<reference evidence="1" key="1">
    <citation type="submission" date="2022-06" db="EMBL/GenBank/DDBJ databases">
        <title>Complete genome sequences of two strains of the flax pathogen Septoria linicola.</title>
        <authorList>
            <person name="Lapalu N."/>
            <person name="Simon A."/>
            <person name="Demenou B."/>
            <person name="Paumier D."/>
            <person name="Guillot M.-P."/>
            <person name="Gout L."/>
            <person name="Valade R."/>
        </authorList>
    </citation>
    <scope>NUCLEOTIDE SEQUENCE</scope>
    <source>
        <strain evidence="1">SE15195</strain>
    </source>
</reference>
<keyword evidence="2" id="KW-1185">Reference proteome</keyword>